<keyword evidence="3" id="KW-0963">Cytoplasm</keyword>
<dbReference type="InterPro" id="IPR014729">
    <property type="entry name" value="Rossmann-like_a/b/a_fold"/>
</dbReference>
<dbReference type="Pfam" id="PF01171">
    <property type="entry name" value="ATP_bind_3"/>
    <property type="match status" value="1"/>
</dbReference>
<evidence type="ECO:0000256" key="1">
    <source>
        <dbReference type="ARBA" id="ARBA00004496"/>
    </source>
</evidence>
<gene>
    <name evidence="10" type="ORF">MNBD_GAMMA16-618</name>
</gene>
<keyword evidence="7" id="KW-0067">ATP-binding</keyword>
<evidence type="ECO:0000259" key="9">
    <source>
        <dbReference type="SMART" id="SM00977"/>
    </source>
</evidence>
<evidence type="ECO:0000256" key="3">
    <source>
        <dbReference type="ARBA" id="ARBA00022490"/>
    </source>
</evidence>
<dbReference type="GO" id="GO:0005737">
    <property type="term" value="C:cytoplasm"/>
    <property type="evidence" value="ECO:0007669"/>
    <property type="project" value="UniProtKB-SubCell"/>
</dbReference>
<dbReference type="SUPFAM" id="SSF82829">
    <property type="entry name" value="MesJ substrate recognition domain-like"/>
    <property type="match status" value="1"/>
</dbReference>
<keyword evidence="4 10" id="KW-0436">Ligase</keyword>
<evidence type="ECO:0000256" key="8">
    <source>
        <dbReference type="ARBA" id="ARBA00048539"/>
    </source>
</evidence>
<dbReference type="Gene3D" id="1.20.59.20">
    <property type="match status" value="1"/>
</dbReference>
<keyword evidence="6" id="KW-0547">Nucleotide-binding</keyword>
<dbReference type="EMBL" id="UOFO01000058">
    <property type="protein sequence ID" value="VAW85038.1"/>
    <property type="molecule type" value="Genomic_DNA"/>
</dbReference>
<dbReference type="InterPro" id="IPR012796">
    <property type="entry name" value="Lysidine-tRNA-synth_C"/>
</dbReference>
<accession>A0A3B0YVM0</accession>
<evidence type="ECO:0000256" key="7">
    <source>
        <dbReference type="ARBA" id="ARBA00022840"/>
    </source>
</evidence>
<dbReference type="GO" id="GO:0005524">
    <property type="term" value="F:ATP binding"/>
    <property type="evidence" value="ECO:0007669"/>
    <property type="project" value="UniProtKB-KW"/>
</dbReference>
<feature type="domain" description="Lysidine-tRNA(Ile) synthetase C-terminal" evidence="9">
    <location>
        <begin position="369"/>
        <end position="440"/>
    </location>
</feature>
<dbReference type="EC" id="6.3.4.19" evidence="2"/>
<dbReference type="Gene3D" id="3.40.50.620">
    <property type="entry name" value="HUPs"/>
    <property type="match status" value="1"/>
</dbReference>
<dbReference type="PANTHER" id="PTHR43033:SF1">
    <property type="entry name" value="TRNA(ILE)-LYSIDINE SYNTHASE-RELATED"/>
    <property type="match status" value="1"/>
</dbReference>
<dbReference type="InterPro" id="IPR015262">
    <property type="entry name" value="tRNA_Ile_lys_synt_subst-bd"/>
</dbReference>
<evidence type="ECO:0000256" key="5">
    <source>
        <dbReference type="ARBA" id="ARBA00022694"/>
    </source>
</evidence>
<name>A0A3B0YVM0_9ZZZZ</name>
<dbReference type="NCBIfam" id="TIGR02433">
    <property type="entry name" value="lysidine_TilS_C"/>
    <property type="match status" value="1"/>
</dbReference>
<dbReference type="InterPro" id="IPR012795">
    <property type="entry name" value="tRNA_Ile_lys_synt_N"/>
</dbReference>
<reference evidence="10" key="1">
    <citation type="submission" date="2018-06" db="EMBL/GenBank/DDBJ databases">
        <authorList>
            <person name="Zhirakovskaya E."/>
        </authorList>
    </citation>
    <scope>NUCLEOTIDE SEQUENCE</scope>
</reference>
<comment type="catalytic activity">
    <reaction evidence="8">
        <text>cytidine(34) in tRNA(Ile2) + L-lysine + ATP = lysidine(34) in tRNA(Ile2) + AMP + diphosphate + H(+)</text>
        <dbReference type="Rhea" id="RHEA:43744"/>
        <dbReference type="Rhea" id="RHEA-COMP:10625"/>
        <dbReference type="Rhea" id="RHEA-COMP:10670"/>
        <dbReference type="ChEBI" id="CHEBI:15378"/>
        <dbReference type="ChEBI" id="CHEBI:30616"/>
        <dbReference type="ChEBI" id="CHEBI:32551"/>
        <dbReference type="ChEBI" id="CHEBI:33019"/>
        <dbReference type="ChEBI" id="CHEBI:82748"/>
        <dbReference type="ChEBI" id="CHEBI:83665"/>
        <dbReference type="ChEBI" id="CHEBI:456215"/>
        <dbReference type="EC" id="6.3.4.19"/>
    </reaction>
</comment>
<dbReference type="HAMAP" id="MF_01161">
    <property type="entry name" value="tRNA_Ile_lys_synt"/>
    <property type="match status" value="1"/>
</dbReference>
<dbReference type="CDD" id="cd01992">
    <property type="entry name" value="TilS_N"/>
    <property type="match status" value="1"/>
</dbReference>
<comment type="subcellular location">
    <subcellularLocation>
        <location evidence="1">Cytoplasm</location>
    </subcellularLocation>
</comment>
<evidence type="ECO:0000256" key="4">
    <source>
        <dbReference type="ARBA" id="ARBA00022598"/>
    </source>
</evidence>
<organism evidence="10">
    <name type="scientific">hydrothermal vent metagenome</name>
    <dbReference type="NCBI Taxonomy" id="652676"/>
    <lineage>
        <taxon>unclassified sequences</taxon>
        <taxon>metagenomes</taxon>
        <taxon>ecological metagenomes</taxon>
    </lineage>
</organism>
<dbReference type="AlphaFoldDB" id="A0A3B0YVM0"/>
<dbReference type="GO" id="GO:0032267">
    <property type="term" value="F:tRNA(Ile)-lysidine synthase activity"/>
    <property type="evidence" value="ECO:0007669"/>
    <property type="project" value="UniProtKB-EC"/>
</dbReference>
<dbReference type="InterPro" id="IPR012094">
    <property type="entry name" value="tRNA_Ile_lys_synt"/>
</dbReference>
<evidence type="ECO:0000256" key="2">
    <source>
        <dbReference type="ARBA" id="ARBA00013267"/>
    </source>
</evidence>
<protein>
    <recommendedName>
        <fullName evidence="2">tRNA(Ile)-lysidine synthetase</fullName>
        <ecNumber evidence="2">6.3.4.19</ecNumber>
    </recommendedName>
</protein>
<dbReference type="SMART" id="SM00977">
    <property type="entry name" value="TilS_C"/>
    <property type="match status" value="1"/>
</dbReference>
<dbReference type="NCBIfam" id="TIGR02432">
    <property type="entry name" value="lysidine_TilS_N"/>
    <property type="match status" value="1"/>
</dbReference>
<dbReference type="Pfam" id="PF09179">
    <property type="entry name" value="TilS"/>
    <property type="match status" value="1"/>
</dbReference>
<evidence type="ECO:0000313" key="10">
    <source>
        <dbReference type="EMBL" id="VAW85038.1"/>
    </source>
</evidence>
<dbReference type="SUPFAM" id="SSF52402">
    <property type="entry name" value="Adenine nucleotide alpha hydrolases-like"/>
    <property type="match status" value="1"/>
</dbReference>
<dbReference type="InterPro" id="IPR011063">
    <property type="entry name" value="TilS/TtcA_N"/>
</dbReference>
<dbReference type="PANTHER" id="PTHR43033">
    <property type="entry name" value="TRNA(ILE)-LYSIDINE SYNTHASE-RELATED"/>
    <property type="match status" value="1"/>
</dbReference>
<dbReference type="Pfam" id="PF11734">
    <property type="entry name" value="TilS_C"/>
    <property type="match status" value="1"/>
</dbReference>
<evidence type="ECO:0000256" key="6">
    <source>
        <dbReference type="ARBA" id="ARBA00022741"/>
    </source>
</evidence>
<sequence length="449" mass="50412">MAKDQTFSVSALFSIVKQFPPHKRLLIGFSGGCDSSVLLHALAALRQPPSSINIVALYIDHDLADESAQWGEHCQSFCAKINIPFYQKKINVQLNQGQSPEEAARNARYDAFREDLREGDALVTAHHADDQSETLLLQMLRGSGPKGLAAMPECTRFGRGYLLRPLLNFTRNELEQYATQQALCWIEDPSNAVDRYDRNYLRNTVMPLLSQRWPAVRESLGRVAAHQAEACRLMATLAEDDFSVTKVGDCMDAAVLLQLDKDRQRNLLRYWIQSKGVFLPSTAIMKQILLAVVAAKEDGSPLLAWGGFQLRRYRKKLYLEEALPPHDATVLLSWDGVNALELPSKLGVLRTRQRIGAGLNLRSVNNNQITVRFRQGGERIKPRGQSITHDLKKLFQSRAVPPWLRNRIPLIFVGDELAAVVGFCLADSFAAEKNEDGLEFFIDNTLRGE</sequence>
<dbReference type="SUPFAM" id="SSF56037">
    <property type="entry name" value="PheT/TilS domain"/>
    <property type="match status" value="1"/>
</dbReference>
<keyword evidence="5" id="KW-0819">tRNA processing</keyword>
<dbReference type="GO" id="GO:0008033">
    <property type="term" value="P:tRNA processing"/>
    <property type="evidence" value="ECO:0007669"/>
    <property type="project" value="UniProtKB-KW"/>
</dbReference>
<proteinExistence type="inferred from homology"/>